<dbReference type="Proteomes" id="UP000297638">
    <property type="component" value="Unassembled WGS sequence"/>
</dbReference>
<dbReference type="EMBL" id="SPDS01000001">
    <property type="protein sequence ID" value="TFH57215.1"/>
    <property type="molecule type" value="Genomic_DNA"/>
</dbReference>
<gene>
    <name evidence="1" type="ORF">EXY26_09530</name>
</gene>
<evidence type="ECO:0000313" key="1">
    <source>
        <dbReference type="EMBL" id="TFH57215.1"/>
    </source>
</evidence>
<dbReference type="GeneID" id="303185223"/>
<evidence type="ECO:0008006" key="3">
    <source>
        <dbReference type="Google" id="ProtNLM"/>
    </source>
</evidence>
<name>A0A4Y8TYE6_9MICC</name>
<accession>A0A4Y8TYE6</accession>
<organism evidence="1 2">
    <name type="scientific">Glutamicibacter arilaitensis</name>
    <dbReference type="NCBI Taxonomy" id="256701"/>
    <lineage>
        <taxon>Bacteria</taxon>
        <taxon>Bacillati</taxon>
        <taxon>Actinomycetota</taxon>
        <taxon>Actinomycetes</taxon>
        <taxon>Micrococcales</taxon>
        <taxon>Micrococcaceae</taxon>
        <taxon>Glutamicibacter</taxon>
    </lineage>
</organism>
<reference evidence="1 2" key="1">
    <citation type="submission" date="2019-03" db="EMBL/GenBank/DDBJ databases">
        <title>Glutamicibacter sp. LJH19 genome.</title>
        <authorList>
            <person name="Sinai Borker S."/>
            <person name="Kumar R."/>
        </authorList>
    </citation>
    <scope>NUCLEOTIDE SEQUENCE [LARGE SCALE GENOMIC DNA]</scope>
    <source>
        <strain evidence="1 2">LJH19</strain>
    </source>
</reference>
<dbReference type="RefSeq" id="WP_013348973.1">
    <property type="nucleotide sequence ID" value="NZ_JBLXIX010000001.1"/>
</dbReference>
<dbReference type="AlphaFoldDB" id="A0A4Y8TYE6"/>
<proteinExistence type="predicted"/>
<evidence type="ECO:0000313" key="2">
    <source>
        <dbReference type="Proteomes" id="UP000297638"/>
    </source>
</evidence>
<sequence>MSTEPSFALQALIARLEQHLAIVSQSRGAGEASIDAAFGALADAFEDYEDALYDQYSELLPFTIPSDDE</sequence>
<protein>
    <recommendedName>
        <fullName evidence="3">Dehydrogenase</fullName>
    </recommendedName>
</protein>
<comment type="caution">
    <text evidence="1">The sequence shown here is derived from an EMBL/GenBank/DDBJ whole genome shotgun (WGS) entry which is preliminary data.</text>
</comment>
<dbReference type="OMA" id="FHPIRAN"/>